<feature type="compositionally biased region" description="Gly residues" evidence="8">
    <location>
        <begin position="416"/>
        <end position="427"/>
    </location>
</feature>
<keyword evidence="10" id="KW-1185">Reference proteome</keyword>
<dbReference type="InterPro" id="IPR011049">
    <property type="entry name" value="Serralysin-like_metalloprot_C"/>
</dbReference>
<feature type="compositionally biased region" description="Low complexity" evidence="8">
    <location>
        <begin position="555"/>
        <end position="567"/>
    </location>
</feature>
<dbReference type="EMBL" id="JAOWLB010000025">
    <property type="protein sequence ID" value="MCV2890977.1"/>
    <property type="molecule type" value="Genomic_DNA"/>
</dbReference>
<keyword evidence="5" id="KW-0677">Repeat</keyword>
<dbReference type="Pfam" id="PF00353">
    <property type="entry name" value="HemolysinCabind"/>
    <property type="match status" value="7"/>
</dbReference>
<feature type="region of interest" description="Disordered" evidence="8">
    <location>
        <begin position="517"/>
        <end position="580"/>
    </location>
</feature>
<dbReference type="Proteomes" id="UP001320899">
    <property type="component" value="Unassembled WGS sequence"/>
</dbReference>
<evidence type="ECO:0000313" key="9">
    <source>
        <dbReference type="EMBL" id="MCV2890977.1"/>
    </source>
</evidence>
<comment type="subcellular location">
    <subcellularLocation>
        <location evidence="1">Membrane</location>
    </subcellularLocation>
    <subcellularLocation>
        <location evidence="2">Secreted</location>
    </subcellularLocation>
</comment>
<evidence type="ECO:0000256" key="8">
    <source>
        <dbReference type="SAM" id="MobiDB-lite"/>
    </source>
</evidence>
<gene>
    <name evidence="9" type="ORF">OE747_21815</name>
</gene>
<proteinExistence type="predicted"/>
<keyword evidence="3" id="KW-0964">Secreted</keyword>
<evidence type="ECO:0000256" key="3">
    <source>
        <dbReference type="ARBA" id="ARBA00022525"/>
    </source>
</evidence>
<feature type="compositionally biased region" description="Acidic residues" evidence="8">
    <location>
        <begin position="538"/>
        <end position="549"/>
    </location>
</feature>
<feature type="region of interest" description="Disordered" evidence="8">
    <location>
        <begin position="453"/>
        <end position="484"/>
    </location>
</feature>
<dbReference type="PRINTS" id="PR01488">
    <property type="entry name" value="RTXTOXINA"/>
</dbReference>
<name>A0ABT3ARS1_9RHOB</name>
<evidence type="ECO:0008006" key="11">
    <source>
        <dbReference type="Google" id="ProtNLM"/>
    </source>
</evidence>
<reference evidence="9 10" key="1">
    <citation type="submission" date="2022-10" db="EMBL/GenBank/DDBJ databases">
        <title>Ruegeria sp. nov., isolated from ocean surface sediments.</title>
        <authorList>
            <person name="He W."/>
            <person name="Xue H.-P."/>
            <person name="Zhang D.-F."/>
        </authorList>
    </citation>
    <scope>NUCLEOTIDE SEQUENCE [LARGE SCALE GENOMIC DNA]</scope>
    <source>
        <strain evidence="9 10">XHP0148</strain>
    </source>
</reference>
<evidence type="ECO:0000256" key="2">
    <source>
        <dbReference type="ARBA" id="ARBA00004613"/>
    </source>
</evidence>
<keyword evidence="4" id="KW-0800">Toxin</keyword>
<dbReference type="InterPro" id="IPR018511">
    <property type="entry name" value="Hemolysin-typ_Ca-bd_CS"/>
</dbReference>
<dbReference type="PRINTS" id="PR00313">
    <property type="entry name" value="CABNDNGRPT"/>
</dbReference>
<dbReference type="Gene3D" id="2.150.10.10">
    <property type="entry name" value="Serralysin-like metalloprotease, C-terminal"/>
    <property type="match status" value="6"/>
</dbReference>
<evidence type="ECO:0000256" key="1">
    <source>
        <dbReference type="ARBA" id="ARBA00004370"/>
    </source>
</evidence>
<evidence type="ECO:0000313" key="10">
    <source>
        <dbReference type="Proteomes" id="UP001320899"/>
    </source>
</evidence>
<feature type="compositionally biased region" description="Low complexity" evidence="8">
    <location>
        <begin position="469"/>
        <end position="478"/>
    </location>
</feature>
<feature type="region of interest" description="Disordered" evidence="8">
    <location>
        <begin position="407"/>
        <end position="427"/>
    </location>
</feature>
<comment type="caution">
    <text evidence="9">The sequence shown here is derived from an EMBL/GenBank/DDBJ whole genome shotgun (WGS) entry which is preliminary data.</text>
</comment>
<sequence>MTSFQIESTADAFFVQSVQALVNGGFAALLAGIDAAPEQLAVFGAGPDGSASRIDADIILAHRAISMVERDGGGFAVLSQINDSSPDSGRTHATLFDASGNETGAFILPARIFLGSLDPQPNFSAIPGSPDLWLKGFDEAGFFISRVDSETLRPLDPPVLLRTQAPSFILDGGFGLVAPFSFSGTRGELIEATSFTTEDGLVPTYANPRNVDFSSSIKTAAGNSVVEVGITRERQSITEGGNILGSIQINLIEPDSGAIRTLTNDFLGFGFVEARVVEVPGLGFAVLVVIEGGPRGTSGIIDAAEVIFFDFDGNERGSAVISDLVGQRTTGLGGTFTFTALVDPLHQNLRFLTVWSPTDESGNLLAARGTITTLAPTPFGEQVGFMQEGTAYGDYLTGLAMSDVISGGDGPDTLDGNGGGDVLDGGDGVDFLDGGDGDDVLRGGAGTDILFGAEGNDSLSGGDGDDRLIGSSGDDTLNGNGGGDVLDGGNGVDFLDGGDGDDVLLGGAGTDILFGAEGNDSLSGGDGDDRLIGSSGDDTLDGGDGDDTITGDGGNDLLNGGDGADNLVGDDGDDTIIGGDSESDLRDVIFAGEGNDSVDGGHGNDLIFGMGGNDTIAGGAGADDLRGQDGDDVITGSAFSDIIFGNAGNDFLNGGFGSDRINGGTGADRFFHVGVAGHGSDWLQDYTAAEGDVLLFGIASATRDQFLVQFNHAANAEGERSGDDTIAEAFVTFRPTGQIMWALVDGAGQSSINLQIGSEVADLLA</sequence>
<evidence type="ECO:0000256" key="6">
    <source>
        <dbReference type="ARBA" id="ARBA00023026"/>
    </source>
</evidence>
<accession>A0ABT3ARS1</accession>
<organism evidence="9 10">
    <name type="scientific">Ruegeria aquimaris</name>
    <dbReference type="NCBI Taxonomy" id="2984333"/>
    <lineage>
        <taxon>Bacteria</taxon>
        <taxon>Pseudomonadati</taxon>
        <taxon>Pseudomonadota</taxon>
        <taxon>Alphaproteobacteria</taxon>
        <taxon>Rhodobacterales</taxon>
        <taxon>Roseobacteraceae</taxon>
        <taxon>Ruegeria</taxon>
    </lineage>
</organism>
<evidence type="ECO:0000256" key="5">
    <source>
        <dbReference type="ARBA" id="ARBA00022737"/>
    </source>
</evidence>
<protein>
    <recommendedName>
        <fullName evidence="11">Bifunctional hemolysin/adenylate cyclase</fullName>
    </recommendedName>
</protein>
<dbReference type="InterPro" id="IPR050557">
    <property type="entry name" value="RTX_toxin/Mannuronan_C5-epim"/>
</dbReference>
<dbReference type="RefSeq" id="WP_263830586.1">
    <property type="nucleotide sequence ID" value="NZ_JAOWLB010000025.1"/>
</dbReference>
<dbReference type="InterPro" id="IPR003995">
    <property type="entry name" value="RTX_toxin_determinant-A"/>
</dbReference>
<keyword evidence="7" id="KW-0472">Membrane</keyword>
<dbReference type="SUPFAM" id="SSF51120">
    <property type="entry name" value="beta-Roll"/>
    <property type="match status" value="4"/>
</dbReference>
<dbReference type="PANTHER" id="PTHR38340">
    <property type="entry name" value="S-LAYER PROTEIN"/>
    <property type="match status" value="1"/>
</dbReference>
<dbReference type="PANTHER" id="PTHR38340:SF1">
    <property type="entry name" value="S-LAYER PROTEIN"/>
    <property type="match status" value="1"/>
</dbReference>
<evidence type="ECO:0000256" key="7">
    <source>
        <dbReference type="ARBA" id="ARBA00023136"/>
    </source>
</evidence>
<evidence type="ECO:0000256" key="4">
    <source>
        <dbReference type="ARBA" id="ARBA00022656"/>
    </source>
</evidence>
<dbReference type="InterPro" id="IPR001343">
    <property type="entry name" value="Hemolysn_Ca-bd"/>
</dbReference>
<keyword evidence="6" id="KW-0843">Virulence</keyword>
<dbReference type="PROSITE" id="PS00330">
    <property type="entry name" value="HEMOLYSIN_CALCIUM"/>
    <property type="match status" value="6"/>
</dbReference>